<dbReference type="SUPFAM" id="SSF54928">
    <property type="entry name" value="RNA-binding domain, RBD"/>
    <property type="match status" value="1"/>
</dbReference>
<sequence length="150" mass="16247">MIKVMGACWGGGSLITDDRALFWRMYRGACGLKRDCGATLCGVVYARPYPNVPSATAPCHLPPALARVPSSRDPPSHGTEVQSPPLHAPLLGLMWCGSLFLLHSVVHRKLFVGMLSKQQTEEDVRQLFTPFGTIEECSILRGPDGASKGQ</sequence>
<proteinExistence type="predicted"/>
<evidence type="ECO:0000313" key="5">
    <source>
        <dbReference type="EMBL" id="CAB3223999.1"/>
    </source>
</evidence>
<dbReference type="GO" id="GO:0003723">
    <property type="term" value="F:RNA binding"/>
    <property type="evidence" value="ECO:0007669"/>
    <property type="project" value="UniProtKB-UniRule"/>
</dbReference>
<organism evidence="5 7">
    <name type="scientific">Arctia plantaginis</name>
    <name type="common">Wood tiger moth</name>
    <name type="synonym">Phalaena plantaginis</name>
    <dbReference type="NCBI Taxonomy" id="874455"/>
    <lineage>
        <taxon>Eukaryota</taxon>
        <taxon>Metazoa</taxon>
        <taxon>Ecdysozoa</taxon>
        <taxon>Arthropoda</taxon>
        <taxon>Hexapoda</taxon>
        <taxon>Insecta</taxon>
        <taxon>Pterygota</taxon>
        <taxon>Neoptera</taxon>
        <taxon>Endopterygota</taxon>
        <taxon>Lepidoptera</taxon>
        <taxon>Glossata</taxon>
        <taxon>Ditrysia</taxon>
        <taxon>Noctuoidea</taxon>
        <taxon>Erebidae</taxon>
        <taxon>Arctiinae</taxon>
        <taxon>Arctia</taxon>
    </lineage>
</organism>
<dbReference type="Proteomes" id="UP000494106">
    <property type="component" value="Unassembled WGS sequence"/>
</dbReference>
<dbReference type="InterPro" id="IPR035979">
    <property type="entry name" value="RBD_domain_sf"/>
</dbReference>
<evidence type="ECO:0000256" key="3">
    <source>
        <dbReference type="PROSITE-ProRule" id="PRU00176"/>
    </source>
</evidence>
<dbReference type="OrthoDB" id="410044at2759"/>
<dbReference type="InterPro" id="IPR000504">
    <property type="entry name" value="RRM_dom"/>
</dbReference>
<feature type="domain" description="RRM" evidence="4">
    <location>
        <begin position="108"/>
        <end position="150"/>
    </location>
</feature>
<dbReference type="EMBL" id="CADEBC010000135">
    <property type="protein sequence ID" value="CAB3223999.1"/>
    <property type="molecule type" value="Genomic_DNA"/>
</dbReference>
<evidence type="ECO:0000313" key="7">
    <source>
        <dbReference type="Proteomes" id="UP000494106"/>
    </source>
</evidence>
<dbReference type="Pfam" id="PF00076">
    <property type="entry name" value="RRM_1"/>
    <property type="match status" value="1"/>
</dbReference>
<reference evidence="7 8" key="1">
    <citation type="submission" date="2020-04" db="EMBL/GenBank/DDBJ databases">
        <authorList>
            <person name="Wallbank WR R."/>
            <person name="Pardo Diaz C."/>
            <person name="Kozak K."/>
            <person name="Martin S."/>
            <person name="Jiggins C."/>
            <person name="Moest M."/>
            <person name="Warren A I."/>
            <person name="Byers J.R.P. K."/>
            <person name="Montejo-Kovacevich G."/>
            <person name="Yen C E."/>
        </authorList>
    </citation>
    <scope>NUCLEOTIDE SEQUENCE [LARGE SCALE GENOMIC DNA]</scope>
</reference>
<accession>A0A8S0YXX3</accession>
<dbReference type="InterPro" id="IPR012677">
    <property type="entry name" value="Nucleotide-bd_a/b_plait_sf"/>
</dbReference>
<dbReference type="Gene3D" id="3.30.70.330">
    <property type="match status" value="1"/>
</dbReference>
<dbReference type="PANTHER" id="PTHR24012">
    <property type="entry name" value="RNA BINDING PROTEIN"/>
    <property type="match status" value="1"/>
</dbReference>
<evidence type="ECO:0000259" key="4">
    <source>
        <dbReference type="PROSITE" id="PS50102"/>
    </source>
</evidence>
<evidence type="ECO:0000313" key="8">
    <source>
        <dbReference type="Proteomes" id="UP000494256"/>
    </source>
</evidence>
<name>A0A8S0YXX3_ARCPL</name>
<evidence type="ECO:0000313" key="6">
    <source>
        <dbReference type="EMBL" id="CAB3247387.1"/>
    </source>
</evidence>
<evidence type="ECO:0000256" key="2">
    <source>
        <dbReference type="ARBA" id="ARBA00022884"/>
    </source>
</evidence>
<evidence type="ECO:0000256" key="1">
    <source>
        <dbReference type="ARBA" id="ARBA00022737"/>
    </source>
</evidence>
<gene>
    <name evidence="6" type="ORF">APLA_LOCUS11878</name>
    <name evidence="5" type="ORF">APLA_LOCUS1905</name>
</gene>
<keyword evidence="2 3" id="KW-0694">RNA-binding</keyword>
<dbReference type="Proteomes" id="UP000494256">
    <property type="component" value="Unassembled WGS sequence"/>
</dbReference>
<dbReference type="PROSITE" id="PS50102">
    <property type="entry name" value="RRM"/>
    <property type="match status" value="1"/>
</dbReference>
<protein>
    <recommendedName>
        <fullName evidence="4">RRM domain-containing protein</fullName>
    </recommendedName>
</protein>
<dbReference type="AlphaFoldDB" id="A0A8S0YXX3"/>
<comment type="caution">
    <text evidence="5">The sequence shown here is derived from an EMBL/GenBank/DDBJ whole genome shotgun (WGS) entry which is preliminary data.</text>
</comment>
<dbReference type="EMBL" id="CADEBD010000337">
    <property type="protein sequence ID" value="CAB3247387.1"/>
    <property type="molecule type" value="Genomic_DNA"/>
</dbReference>
<keyword evidence="7" id="KW-1185">Reference proteome</keyword>
<keyword evidence="1" id="KW-0677">Repeat</keyword>